<keyword evidence="2" id="KW-0472">Membrane</keyword>
<name>A0ABT9XZZ8_9BACI</name>
<organism evidence="3 4">
    <name type="scientific">Neobacillus ginsengisoli</name>
    <dbReference type="NCBI Taxonomy" id="904295"/>
    <lineage>
        <taxon>Bacteria</taxon>
        <taxon>Bacillati</taxon>
        <taxon>Bacillota</taxon>
        <taxon>Bacilli</taxon>
        <taxon>Bacillales</taxon>
        <taxon>Bacillaceae</taxon>
        <taxon>Neobacillus</taxon>
    </lineage>
</organism>
<keyword evidence="2" id="KW-0812">Transmembrane</keyword>
<dbReference type="RefSeq" id="WP_307411623.1">
    <property type="nucleotide sequence ID" value="NZ_JAUSTW010000007.1"/>
</dbReference>
<feature type="region of interest" description="Disordered" evidence="1">
    <location>
        <begin position="59"/>
        <end position="93"/>
    </location>
</feature>
<evidence type="ECO:0000256" key="2">
    <source>
        <dbReference type="SAM" id="Phobius"/>
    </source>
</evidence>
<protein>
    <submittedName>
        <fullName evidence="3">Uncharacterized protein</fullName>
    </submittedName>
</protein>
<sequence length="224" mass="24802">MKKWKITVTIFVLLVAAGAGTIYYFLNIKEYKTNDPKVVTIVKNDYKIKLPDDKTIQGTAGKQAKVNNSGSQTRGLATSKDKSEADNGTTQINTGSTAIGKQITTVKPTEAAIIARYQLTFKNLENQADGKINTLMSYAFSEYQTKKANGEDISYFYFYSKYNGAAKKLEADTDASFNYIYGALVKDLENSGYSASAAQPLKDQYMSLKKERRSALLNKAIAHF</sequence>
<reference evidence="3 4" key="1">
    <citation type="submission" date="2023-07" db="EMBL/GenBank/DDBJ databases">
        <title>Genomic Encyclopedia of Type Strains, Phase IV (KMG-IV): sequencing the most valuable type-strain genomes for metagenomic binning, comparative biology and taxonomic classification.</title>
        <authorList>
            <person name="Goeker M."/>
        </authorList>
    </citation>
    <scope>NUCLEOTIDE SEQUENCE [LARGE SCALE GENOMIC DNA]</scope>
    <source>
        <strain evidence="3 4">DSM 27594</strain>
    </source>
</reference>
<dbReference type="EMBL" id="JAUSTW010000007">
    <property type="protein sequence ID" value="MDQ0200953.1"/>
    <property type="molecule type" value="Genomic_DNA"/>
</dbReference>
<evidence type="ECO:0000313" key="4">
    <source>
        <dbReference type="Proteomes" id="UP001224122"/>
    </source>
</evidence>
<evidence type="ECO:0000256" key="1">
    <source>
        <dbReference type="SAM" id="MobiDB-lite"/>
    </source>
</evidence>
<feature type="transmembrane region" description="Helical" evidence="2">
    <location>
        <begin position="6"/>
        <end position="26"/>
    </location>
</feature>
<evidence type="ECO:0000313" key="3">
    <source>
        <dbReference type="EMBL" id="MDQ0200953.1"/>
    </source>
</evidence>
<feature type="compositionally biased region" description="Polar residues" evidence="1">
    <location>
        <begin position="59"/>
        <end position="76"/>
    </location>
</feature>
<proteinExistence type="predicted"/>
<keyword evidence="2" id="KW-1133">Transmembrane helix</keyword>
<gene>
    <name evidence="3" type="ORF">J2S10_004155</name>
</gene>
<accession>A0ABT9XZZ8</accession>
<dbReference type="Proteomes" id="UP001224122">
    <property type="component" value="Unassembled WGS sequence"/>
</dbReference>
<keyword evidence="4" id="KW-1185">Reference proteome</keyword>
<comment type="caution">
    <text evidence="3">The sequence shown here is derived from an EMBL/GenBank/DDBJ whole genome shotgun (WGS) entry which is preliminary data.</text>
</comment>